<protein>
    <submittedName>
        <fullName evidence="2">Aquaporin-8a.2</fullName>
    </submittedName>
</protein>
<dbReference type="Proteomes" id="UP001314229">
    <property type="component" value="Unassembled WGS sequence"/>
</dbReference>
<keyword evidence="1" id="KW-0812">Transmembrane</keyword>
<keyword evidence="3" id="KW-1185">Reference proteome</keyword>
<comment type="caution">
    <text evidence="2">The sequence shown here is derived from an EMBL/GenBank/DDBJ whole genome shotgun (WGS) entry which is preliminary data.</text>
</comment>
<organism evidence="2 3">
    <name type="scientific">Scomber scombrus</name>
    <name type="common">Atlantic mackerel</name>
    <name type="synonym">Scomber vernalis</name>
    <dbReference type="NCBI Taxonomy" id="13677"/>
    <lineage>
        <taxon>Eukaryota</taxon>
        <taxon>Metazoa</taxon>
        <taxon>Chordata</taxon>
        <taxon>Craniata</taxon>
        <taxon>Vertebrata</taxon>
        <taxon>Euteleostomi</taxon>
        <taxon>Actinopterygii</taxon>
        <taxon>Neopterygii</taxon>
        <taxon>Teleostei</taxon>
        <taxon>Neoteleostei</taxon>
        <taxon>Acanthomorphata</taxon>
        <taxon>Pelagiaria</taxon>
        <taxon>Scombriformes</taxon>
        <taxon>Scombridae</taxon>
        <taxon>Scomber</taxon>
    </lineage>
</organism>
<keyword evidence="1" id="KW-0472">Membrane</keyword>
<feature type="transmembrane region" description="Helical" evidence="1">
    <location>
        <begin position="37"/>
        <end position="57"/>
    </location>
</feature>
<dbReference type="AlphaFoldDB" id="A0AAV1NRP5"/>
<evidence type="ECO:0000313" key="2">
    <source>
        <dbReference type="EMBL" id="CAK6961675.1"/>
    </source>
</evidence>
<keyword evidence="1" id="KW-1133">Transmembrane helix</keyword>
<proteinExistence type="predicted"/>
<reference evidence="2 3" key="1">
    <citation type="submission" date="2024-01" db="EMBL/GenBank/DDBJ databases">
        <authorList>
            <person name="Alioto T."/>
            <person name="Alioto T."/>
            <person name="Gomez Garrido J."/>
        </authorList>
    </citation>
    <scope>NUCLEOTIDE SEQUENCE [LARGE SCALE GENOMIC DNA]</scope>
</reference>
<dbReference type="EMBL" id="CAWUFR010000052">
    <property type="protein sequence ID" value="CAK6961675.1"/>
    <property type="molecule type" value="Genomic_DNA"/>
</dbReference>
<accession>A0AAV1NRP5</accession>
<sequence>MLIINDISQMMVPAERYINATGAAFDIIKSESQLPGAIFGEVAMTCLVTMVVLLVAVNGKTKKTLGSFSWWGVLSSLTFWQGVMCQGRV</sequence>
<evidence type="ECO:0000313" key="3">
    <source>
        <dbReference type="Proteomes" id="UP001314229"/>
    </source>
</evidence>
<gene>
    <name evidence="2" type="ORF">FSCOSCO3_A033979</name>
</gene>
<evidence type="ECO:0000256" key="1">
    <source>
        <dbReference type="SAM" id="Phobius"/>
    </source>
</evidence>
<name>A0AAV1NRP5_SCOSC</name>